<feature type="transmembrane region" description="Helical" evidence="16">
    <location>
        <begin position="173"/>
        <end position="195"/>
    </location>
</feature>
<keyword evidence="5" id="KW-1003">Cell membrane</keyword>
<evidence type="ECO:0000256" key="7">
    <source>
        <dbReference type="ARBA" id="ARBA00022692"/>
    </source>
</evidence>
<dbReference type="GO" id="GO:0046872">
    <property type="term" value="F:metal ion binding"/>
    <property type="evidence" value="ECO:0007669"/>
    <property type="project" value="UniProtKB-KW"/>
</dbReference>
<evidence type="ECO:0000256" key="3">
    <source>
        <dbReference type="ARBA" id="ARBA00004651"/>
    </source>
</evidence>
<proteinExistence type="predicted"/>
<dbReference type="PANTHER" id="PTHR10422:SF29">
    <property type="entry name" value="CYTOCHROME C OXIDASE SUBUNIT 1 HOMOLOG, BACTEROID"/>
    <property type="match status" value="1"/>
</dbReference>
<comment type="catalytic activity">
    <reaction evidence="15">
        <text>4 Fe(II)-[cytochrome c] + O2 + 8 H(+)(in) = 4 Fe(III)-[cytochrome c] + 2 H2O + 4 H(+)(out)</text>
        <dbReference type="Rhea" id="RHEA:11436"/>
        <dbReference type="Rhea" id="RHEA-COMP:10350"/>
        <dbReference type="Rhea" id="RHEA-COMP:14399"/>
        <dbReference type="ChEBI" id="CHEBI:15377"/>
        <dbReference type="ChEBI" id="CHEBI:15378"/>
        <dbReference type="ChEBI" id="CHEBI:15379"/>
        <dbReference type="ChEBI" id="CHEBI:29033"/>
        <dbReference type="ChEBI" id="CHEBI:29034"/>
        <dbReference type="EC" id="7.1.1.9"/>
    </reaction>
</comment>
<evidence type="ECO:0000256" key="2">
    <source>
        <dbReference type="ARBA" id="ARBA00001973"/>
    </source>
</evidence>
<dbReference type="GO" id="GO:0004129">
    <property type="term" value="F:cytochrome-c oxidase activity"/>
    <property type="evidence" value="ECO:0007669"/>
    <property type="project" value="UniProtKB-EC"/>
</dbReference>
<reference evidence="18" key="1">
    <citation type="journal article" date="2017" name="Appl. Environ. Microbiol.">
        <title>Molecular characterization of an Endozoicomonas-like organism causing infection in king scallop Pecten maximus L.</title>
        <authorList>
            <person name="Cano I."/>
            <person name="van Aerle R."/>
            <person name="Ross S."/>
            <person name="Verner-Jeffreys D.W."/>
            <person name="Paley R.K."/>
            <person name="Rimmer G."/>
            <person name="Ryder D."/>
            <person name="Hooper P."/>
            <person name="Stone D."/>
            <person name="Feist S.W."/>
        </authorList>
    </citation>
    <scope>NUCLEOTIDE SEQUENCE</scope>
</reference>
<keyword evidence="18" id="KW-0560">Oxidoreductase</keyword>
<dbReference type="EC" id="1.9.3.1" evidence="18"/>
<feature type="transmembrane region" description="Helical" evidence="16">
    <location>
        <begin position="317"/>
        <end position="333"/>
    </location>
</feature>
<dbReference type="PROSITE" id="PS50855">
    <property type="entry name" value="COX1"/>
    <property type="match status" value="1"/>
</dbReference>
<evidence type="ECO:0000313" key="18">
    <source>
        <dbReference type="EMBL" id="PJE80157.1"/>
    </source>
</evidence>
<evidence type="ECO:0000256" key="14">
    <source>
        <dbReference type="ARBA" id="ARBA00023136"/>
    </source>
</evidence>
<dbReference type="PROSITE" id="PS00077">
    <property type="entry name" value="COX1_CUB"/>
    <property type="match status" value="1"/>
</dbReference>
<comment type="caution">
    <text evidence="18">The sequence shown here is derived from an EMBL/GenBank/DDBJ whole genome shotgun (WGS) entry which is preliminary data.</text>
</comment>
<evidence type="ECO:0000256" key="9">
    <source>
        <dbReference type="ARBA" id="ARBA00022967"/>
    </source>
</evidence>
<dbReference type="EMBL" id="NSIT01000029">
    <property type="protein sequence ID" value="PJE80157.1"/>
    <property type="molecule type" value="Genomic_DNA"/>
</dbReference>
<evidence type="ECO:0000256" key="16">
    <source>
        <dbReference type="SAM" id="Phobius"/>
    </source>
</evidence>
<evidence type="ECO:0000256" key="8">
    <source>
        <dbReference type="ARBA" id="ARBA00022723"/>
    </source>
</evidence>
<evidence type="ECO:0000256" key="13">
    <source>
        <dbReference type="ARBA" id="ARBA00023008"/>
    </source>
</evidence>
<evidence type="ECO:0000256" key="1">
    <source>
        <dbReference type="ARBA" id="ARBA00001970"/>
    </source>
</evidence>
<dbReference type="SUPFAM" id="SSF81442">
    <property type="entry name" value="Cytochrome c oxidase subunit I-like"/>
    <property type="match status" value="1"/>
</dbReference>
<dbReference type="PANTHER" id="PTHR10422">
    <property type="entry name" value="CYTOCHROME C OXIDASE SUBUNIT 1"/>
    <property type="match status" value="1"/>
</dbReference>
<keyword evidence="7 16" id="KW-0812">Transmembrane</keyword>
<feature type="transmembrane region" description="Helical" evidence="16">
    <location>
        <begin position="72"/>
        <end position="92"/>
    </location>
</feature>
<dbReference type="Pfam" id="PF00115">
    <property type="entry name" value="COX1"/>
    <property type="match status" value="1"/>
</dbReference>
<dbReference type="InterPro" id="IPR023615">
    <property type="entry name" value="Cyt_c_Oxase_su1_BS"/>
</dbReference>
<feature type="transmembrane region" description="Helical" evidence="16">
    <location>
        <begin position="285"/>
        <end position="305"/>
    </location>
</feature>
<evidence type="ECO:0000256" key="15">
    <source>
        <dbReference type="ARBA" id="ARBA00047816"/>
    </source>
</evidence>
<dbReference type="AlphaFoldDB" id="A0A2H9TAD3"/>
<gene>
    <name evidence="18" type="primary">ccoN1</name>
    <name evidence="18" type="ORF">CI610_00845</name>
</gene>
<keyword evidence="14 16" id="KW-0472">Membrane</keyword>
<dbReference type="InterPro" id="IPR000883">
    <property type="entry name" value="Cyt_C_Oxase_1"/>
</dbReference>
<dbReference type="GO" id="GO:0015990">
    <property type="term" value="P:electron transport coupled proton transport"/>
    <property type="evidence" value="ECO:0007669"/>
    <property type="project" value="TreeGrafter"/>
</dbReference>
<dbReference type="GO" id="GO:0020037">
    <property type="term" value="F:heme binding"/>
    <property type="evidence" value="ECO:0007669"/>
    <property type="project" value="InterPro"/>
</dbReference>
<evidence type="ECO:0000256" key="5">
    <source>
        <dbReference type="ARBA" id="ARBA00022475"/>
    </source>
</evidence>
<feature type="transmembrane region" description="Helical" evidence="16">
    <location>
        <begin position="215"/>
        <end position="236"/>
    </location>
</feature>
<protein>
    <submittedName>
        <fullName evidence="18">Cbb3-type cytochrome c oxidase subunit CcoN1</fullName>
        <ecNumber evidence="18">1.9.3.1</ecNumber>
    </submittedName>
</protein>
<dbReference type="FunFam" id="1.20.210.10:FF:000005">
    <property type="entry name" value="Cytochrome c oxidase, cbb3-type, subunit I"/>
    <property type="match status" value="1"/>
</dbReference>
<dbReference type="InterPro" id="IPR023616">
    <property type="entry name" value="Cyt_c_oxase-like_su1_dom"/>
</dbReference>
<organism evidence="18">
    <name type="scientific">invertebrate metagenome</name>
    <dbReference type="NCBI Taxonomy" id="1711999"/>
    <lineage>
        <taxon>unclassified sequences</taxon>
        <taxon>metagenomes</taxon>
        <taxon>organismal metagenomes</taxon>
    </lineage>
</organism>
<dbReference type="InterPro" id="IPR004677">
    <property type="entry name" value="Cyt_c_oxidase_cbb3_su1"/>
</dbReference>
<dbReference type="GO" id="GO:0009060">
    <property type="term" value="P:aerobic respiration"/>
    <property type="evidence" value="ECO:0007669"/>
    <property type="project" value="InterPro"/>
</dbReference>
<dbReference type="GO" id="GO:0016491">
    <property type="term" value="F:oxidoreductase activity"/>
    <property type="evidence" value="ECO:0007669"/>
    <property type="project" value="UniProtKB-KW"/>
</dbReference>
<feature type="transmembrane region" description="Helical" evidence="16">
    <location>
        <begin position="445"/>
        <end position="467"/>
    </location>
</feature>
<name>A0A2H9TAD3_9ZZZZ</name>
<dbReference type="GO" id="GO:0005886">
    <property type="term" value="C:plasma membrane"/>
    <property type="evidence" value="ECO:0007669"/>
    <property type="project" value="UniProtKB-SubCell"/>
</dbReference>
<comment type="cofactor">
    <cofactor evidence="1">
        <name>heme b</name>
        <dbReference type="ChEBI" id="CHEBI:60344"/>
    </cofactor>
</comment>
<keyword evidence="12" id="KW-0408">Iron</keyword>
<keyword evidence="10" id="KW-0249">Electron transport</keyword>
<evidence type="ECO:0000256" key="10">
    <source>
        <dbReference type="ARBA" id="ARBA00022982"/>
    </source>
</evidence>
<feature type="transmembrane region" description="Helical" evidence="16">
    <location>
        <begin position="104"/>
        <end position="127"/>
    </location>
</feature>
<comment type="subcellular location">
    <subcellularLocation>
        <location evidence="3">Cell membrane</location>
        <topology evidence="3">Multi-pass membrane protein</topology>
    </subcellularLocation>
</comment>
<keyword evidence="4" id="KW-0813">Transport</keyword>
<feature type="transmembrane region" description="Helical" evidence="16">
    <location>
        <begin position="248"/>
        <end position="265"/>
    </location>
</feature>
<keyword evidence="9" id="KW-1278">Translocase</keyword>
<feature type="transmembrane region" description="Helical" evidence="16">
    <location>
        <begin position="353"/>
        <end position="374"/>
    </location>
</feature>
<evidence type="ECO:0000259" key="17">
    <source>
        <dbReference type="PROSITE" id="PS50855"/>
    </source>
</evidence>
<keyword evidence="11 16" id="KW-1133">Transmembrane helix</keyword>
<keyword evidence="6" id="KW-0349">Heme</keyword>
<feature type="transmembrane region" description="Helical" evidence="16">
    <location>
        <begin position="28"/>
        <end position="52"/>
    </location>
</feature>
<comment type="cofactor">
    <cofactor evidence="2">
        <name>Cu(2+)</name>
        <dbReference type="ChEBI" id="CHEBI:29036"/>
    </cofactor>
</comment>
<accession>A0A2H9TAD3</accession>
<evidence type="ECO:0000256" key="11">
    <source>
        <dbReference type="ARBA" id="ARBA00022989"/>
    </source>
</evidence>
<evidence type="ECO:0000256" key="6">
    <source>
        <dbReference type="ARBA" id="ARBA00022617"/>
    </source>
</evidence>
<dbReference type="NCBIfam" id="TIGR00780">
    <property type="entry name" value="ccoN"/>
    <property type="match status" value="1"/>
</dbReference>
<feature type="transmembrane region" description="Helical" evidence="16">
    <location>
        <begin position="395"/>
        <end position="416"/>
    </location>
</feature>
<dbReference type="Gene3D" id="1.20.210.10">
    <property type="entry name" value="Cytochrome c oxidase-like, subunit I domain"/>
    <property type="match status" value="1"/>
</dbReference>
<dbReference type="CDD" id="cd01661">
    <property type="entry name" value="cbb3_Oxidase_I"/>
    <property type="match status" value="1"/>
</dbReference>
<sequence>MSTVLLQNKETSPYNDPSQYNYKIVRQFSVMAVVWGIVGMLVGLIISLQLVIPELNLNLPWTSFGRLRPLHTNAVIFAFGGCVLFASSYYVVQRTSRVPLSLPWLASFTFWGWQLVLILAAITLPLGLTSSKEYAELEWPIDILIAVVWISYAIVFFTTIAQRRIKHIYVANWFFGAFILTVAILHIVNSMAIPVSLTKSYSAYAGAMDAMIQWWYGHNAVGFFLTAGFLGIMYYFVPKQAERPVYSYRLSIVHFWALIAIYIWAGPHHLHYTALPDWAQSLGMVMSLILLAPSWGGMINGIMTLSGAWHKLRTDPVLRFLVVSLSFYGMSTFEGPMMAIKTVNALSHYTDWTIGHVHSGALGWVAMVSFGALYHMIPRLYGYKNMYSQKLVNAHFWFATTGTVLYIVSMWVNGIIQGLMWRAVNEDGTLTYNFIESVIASHFGYGLRAVGGALFVTGMMIMGWNVYKTITRKPEASHLPSTEPRTISV</sequence>
<feature type="domain" description="Cytochrome oxidase subunit I profile" evidence="17">
    <location>
        <begin position="28"/>
        <end position="489"/>
    </location>
</feature>
<keyword evidence="13" id="KW-0186">Copper</keyword>
<evidence type="ECO:0000256" key="12">
    <source>
        <dbReference type="ARBA" id="ARBA00023004"/>
    </source>
</evidence>
<evidence type="ECO:0000256" key="4">
    <source>
        <dbReference type="ARBA" id="ARBA00022448"/>
    </source>
</evidence>
<dbReference type="GO" id="GO:0022904">
    <property type="term" value="P:respiratory electron transport chain"/>
    <property type="evidence" value="ECO:0007669"/>
    <property type="project" value="TreeGrafter"/>
</dbReference>
<keyword evidence="8" id="KW-0479">Metal-binding</keyword>
<feature type="transmembrane region" description="Helical" evidence="16">
    <location>
        <begin position="139"/>
        <end position="161"/>
    </location>
</feature>
<dbReference type="InterPro" id="IPR036927">
    <property type="entry name" value="Cyt_c_oxase-like_su1_sf"/>
</dbReference>